<evidence type="ECO:0000313" key="3">
    <source>
        <dbReference type="Proteomes" id="UP001428817"/>
    </source>
</evidence>
<keyword evidence="3" id="KW-1185">Reference proteome</keyword>
<dbReference type="Proteomes" id="UP001428817">
    <property type="component" value="Unassembled WGS sequence"/>
</dbReference>
<comment type="caution">
    <text evidence="2">The sequence shown here is derived from an EMBL/GenBank/DDBJ whole genome shotgun (WGS) entry which is preliminary data.</text>
</comment>
<feature type="region of interest" description="Disordered" evidence="1">
    <location>
        <begin position="182"/>
        <end position="203"/>
    </location>
</feature>
<evidence type="ECO:0000313" key="2">
    <source>
        <dbReference type="EMBL" id="GAA5147638.1"/>
    </source>
</evidence>
<reference evidence="3" key="1">
    <citation type="journal article" date="2019" name="Int. J. Syst. Evol. Microbiol.">
        <title>The Global Catalogue of Microorganisms (GCM) 10K type strain sequencing project: providing services to taxonomists for standard genome sequencing and annotation.</title>
        <authorList>
            <consortium name="The Broad Institute Genomics Platform"/>
            <consortium name="The Broad Institute Genome Sequencing Center for Infectious Disease"/>
            <person name="Wu L."/>
            <person name="Ma J."/>
        </authorList>
    </citation>
    <scope>NUCLEOTIDE SEQUENCE [LARGE SCALE GENOMIC DNA]</scope>
    <source>
        <strain evidence="3">JCM 18303</strain>
    </source>
</reference>
<evidence type="ECO:0008006" key="4">
    <source>
        <dbReference type="Google" id="ProtNLM"/>
    </source>
</evidence>
<dbReference type="Gene3D" id="3.40.50.1110">
    <property type="entry name" value="SGNH hydrolase"/>
    <property type="match status" value="1"/>
</dbReference>
<feature type="compositionally biased region" description="Basic and acidic residues" evidence="1">
    <location>
        <begin position="190"/>
        <end position="202"/>
    </location>
</feature>
<proteinExistence type="predicted"/>
<organism evidence="2 3">
    <name type="scientific">Pseudonocardia eucalypti</name>
    <dbReference type="NCBI Taxonomy" id="648755"/>
    <lineage>
        <taxon>Bacteria</taxon>
        <taxon>Bacillati</taxon>
        <taxon>Actinomycetota</taxon>
        <taxon>Actinomycetes</taxon>
        <taxon>Pseudonocardiales</taxon>
        <taxon>Pseudonocardiaceae</taxon>
        <taxon>Pseudonocardia</taxon>
    </lineage>
</organism>
<feature type="region of interest" description="Disordered" evidence="1">
    <location>
        <begin position="1"/>
        <end position="20"/>
    </location>
</feature>
<dbReference type="EMBL" id="BAABJP010000003">
    <property type="protein sequence ID" value="GAA5147638.1"/>
    <property type="molecule type" value="Genomic_DNA"/>
</dbReference>
<evidence type="ECO:0000256" key="1">
    <source>
        <dbReference type="SAM" id="MobiDB-lite"/>
    </source>
</evidence>
<gene>
    <name evidence="2" type="ORF">GCM10023321_08740</name>
</gene>
<dbReference type="InterPro" id="IPR036514">
    <property type="entry name" value="SGNH_hydro_sf"/>
</dbReference>
<accession>A0ABP9PM08</accession>
<name>A0ABP9PM08_9PSEU</name>
<protein>
    <recommendedName>
        <fullName evidence="4">SGNH hydrolase-type esterase domain-containing protein</fullName>
    </recommendedName>
</protein>
<dbReference type="SUPFAM" id="SSF52266">
    <property type="entry name" value="SGNH hydrolase"/>
    <property type="match status" value="1"/>
</dbReference>
<sequence>MISVAQLPPEYLDPNTPPDVVVTDRIRPPIEEPTLGEPLGRPAPGLPTVPDTPAHPLVTVGDSLTHGMISGAVLHTELSWPAQVAERLGIGSFPVPSYNGPLGGLPLNIEELLRKLQSRYGSDLSLVEKLGLPIDVQRLVDANEDYWERGPGHASPRTDLRYANLGIYGWDVRDALSYTAGRAAAGQGRPTKDEFTGARPENDNDIAANSVLAPFGGDATQLSSAAAHGADGGIGVLVVVLGANNALGSVTAKKVDWSQAGYDNLDEKHRFNVWQPSHFAAEYAELVRAVRGIPARTVLLATVPHVTIAPIAKGVNPDNPGQKWRDGSRYFPFYTDPWVEESAFRPGRHRHLTHQQARAIDSAIDQYNDSILDAIRAARREGRDWRVLDLCGVLDGLSFRRFASDAAAAEANGWVPRALPAPIADLDTRFFSSDATGRHAGGLFGLDGIHPTTCGYGIIAQAVLDALGTGQPVDFAALRGRDTLNANPPALLDAALDLLSPFLSLFVSAG</sequence>